<comment type="similarity">
    <text evidence="3 9">Belongs to the ARF family.</text>
</comment>
<reference evidence="14" key="4">
    <citation type="submission" date="2021-05" db="UniProtKB">
        <authorList>
            <consortium name="EnsemblPlants"/>
        </authorList>
    </citation>
    <scope>IDENTIFICATION</scope>
    <source>
        <strain evidence="14">cv. B73</strain>
    </source>
</reference>
<dbReference type="Pfam" id="PF02309">
    <property type="entry name" value="AUX_IAA"/>
    <property type="match status" value="1"/>
</dbReference>
<dbReference type="SUPFAM" id="SSF101936">
    <property type="entry name" value="DNA-binding pseudobarrel domain"/>
    <property type="match status" value="1"/>
</dbReference>
<evidence type="ECO:0007829" key="16">
    <source>
        <dbReference type="PeptideAtlas" id="A0A1D6JHT6"/>
    </source>
</evidence>
<feature type="domain" description="PB1" evidence="12">
    <location>
        <begin position="710"/>
        <end position="794"/>
    </location>
</feature>
<evidence type="ECO:0000256" key="9">
    <source>
        <dbReference type="RuleBase" id="RU004561"/>
    </source>
</evidence>
<dbReference type="ExpressionAtlas" id="A0A1D6JHT6">
    <property type="expression patterns" value="baseline and differential"/>
</dbReference>
<feature type="compositionally biased region" description="Polar residues" evidence="10">
    <location>
        <begin position="532"/>
        <end position="544"/>
    </location>
</feature>
<protein>
    <recommendedName>
        <fullName evidence="9">Auxin response factor</fullName>
    </recommendedName>
</protein>
<dbReference type="PANTHER" id="PTHR31384:SF185">
    <property type="entry name" value="AUXIN RESPONSE FACTOR 12"/>
    <property type="match status" value="1"/>
</dbReference>
<dbReference type="CDD" id="cd10017">
    <property type="entry name" value="B3_DNA"/>
    <property type="match status" value="1"/>
</dbReference>
<evidence type="ECO:0000256" key="4">
    <source>
        <dbReference type="ARBA" id="ARBA00023015"/>
    </source>
</evidence>
<evidence type="ECO:0000256" key="1">
    <source>
        <dbReference type="ARBA" id="ARBA00003182"/>
    </source>
</evidence>
<keyword evidence="6 9" id="KW-0804">Transcription</keyword>
<dbReference type="GO" id="GO:0000976">
    <property type="term" value="F:transcription cis-regulatory region binding"/>
    <property type="evidence" value="ECO:0000318"/>
    <property type="project" value="GO_Central"/>
</dbReference>
<dbReference type="Pfam" id="PF06507">
    <property type="entry name" value="ARF_AD"/>
    <property type="match status" value="1"/>
</dbReference>
<reference evidence="14" key="3">
    <citation type="submission" date="2019-07" db="EMBL/GenBank/DDBJ databases">
        <authorList>
            <person name="Seetharam A."/>
            <person name="Woodhouse M."/>
            <person name="Cannon E."/>
        </authorList>
    </citation>
    <scope>NUCLEOTIDE SEQUENCE [LARGE SCALE GENOMIC DNA]</scope>
    <source>
        <strain evidence="14">cv. B73</strain>
    </source>
</reference>
<dbReference type="Gramene" id="Zm00001eb433460_T003">
    <property type="protein sequence ID" value="Zm00001eb433460_P003"/>
    <property type="gene ID" value="Zm00001eb433460"/>
</dbReference>
<dbReference type="Proteomes" id="UP000007305">
    <property type="component" value="Chromosome 10"/>
</dbReference>
<dbReference type="GO" id="GO:0009908">
    <property type="term" value="P:flower development"/>
    <property type="evidence" value="ECO:0000318"/>
    <property type="project" value="GO_Central"/>
</dbReference>
<dbReference type="InterPro" id="IPR003340">
    <property type="entry name" value="B3_DNA-bd"/>
</dbReference>
<dbReference type="KEGG" id="zma:100382863"/>
<dbReference type="GO" id="GO:0005634">
    <property type="term" value="C:nucleus"/>
    <property type="evidence" value="ECO:0000318"/>
    <property type="project" value="GO_Central"/>
</dbReference>
<dbReference type="FunFam" id="3.10.20.90:FF:000047">
    <property type="entry name" value="Auxin response factor"/>
    <property type="match status" value="1"/>
</dbReference>
<keyword evidence="5 9" id="KW-0238">DNA-binding</keyword>
<evidence type="ECO:0000313" key="13">
    <source>
        <dbReference type="EMBL" id="AQK47171.1"/>
    </source>
</evidence>
<evidence type="ECO:0000256" key="7">
    <source>
        <dbReference type="ARBA" id="ARBA00023242"/>
    </source>
</evidence>
<feature type="domain" description="TF-B3" evidence="11">
    <location>
        <begin position="128"/>
        <end position="230"/>
    </location>
</feature>
<gene>
    <name evidence="14" type="primary">LOC100382863</name>
    <name evidence="13" type="ORF">ZEAMMB73_Zm00001d026590</name>
</gene>
<dbReference type="InterPro" id="IPR033389">
    <property type="entry name" value="AUX/IAA_dom"/>
</dbReference>
<evidence type="ECO:0000313" key="14">
    <source>
        <dbReference type="EnsemblPlants" id="Zm00001eb433460_P002"/>
    </source>
</evidence>
<evidence type="ECO:0000256" key="8">
    <source>
        <dbReference type="ARBA" id="ARBA00023294"/>
    </source>
</evidence>
<comment type="subcellular location">
    <subcellularLocation>
        <location evidence="2 9">Nucleus</location>
    </subcellularLocation>
</comment>
<keyword evidence="8 9" id="KW-0927">Auxin signaling pathway</keyword>
<evidence type="ECO:0000256" key="6">
    <source>
        <dbReference type="ARBA" id="ARBA00023163"/>
    </source>
</evidence>
<sequence length="809" mass="90284">MSSSSAASIGQQPPEEEKKCLNSELWHACAGPLVCLPTVATRVVYFPQGHSEQVAASTNKEVDGHIPNYPNLPPQLICQLHDVTMHADVETDEVYAQMTLQPLNPQEQNDPYLPAEMGIMSKQPTNYFCKTLTASDTSTHGGFSVPRRAAERVFPPLDFTQQPPAQELIARDIHDVEWKFRHIFRGQPKRHLLTTGWSVFVSAKRLVAGDSVLFIWNEKNQLLLGIRRASRPQTVMPSSVLSSDSMHIGLLAAAAHAAATNSRFTIFFNPRASPSEFVIPLSKYIKAVFHTRISVGMRFRMLFETEESSVRRYMGTITEVSDADPVRWPSSYWRSVKVGWDESTAGERPPRVSLWEIEPLTTFPMYPSLFPLRVKHPWYSGVAALHDDSNALMWLRGVAGEGGFQSLNFQSPGVGSWGQQRLHPSLLSNDHDQYQAVVAAAAASQSDGYLKQQFLHLQQPMQSPQEQCNLNPLLQQQILQQGSQQQMVSPDAQNIQSVLNPNAIQQQLQQFQQMQHAHNDQKQKIQPDQPYQVPSSAVLSSPTSLPSHLREKFGFSDPNVNSSSFISSSSNENMLESNFLQGSSKSVDLSRFNQPVVSEQQQQQAWKQKFICSQSMSFGGSVSLNSPTTKDGPVDNKIGRDVQNQTLFSPQVDSSSLLYNMVPNLTSNVADNNISTIPSGSTYLQSPMYGCLDDSSGLLQNTGENDPTTRTFVKVYKSGSVGRSLDITRFSNYAELREELGQMFGIKGQLDDPDRSGWQLVFVDRENDVLLLGDDPWESFVNSVWYIKILSPEDVHKMGKPGNDPRYLS</sequence>
<dbReference type="InterPro" id="IPR010525">
    <property type="entry name" value="ARF_dom"/>
</dbReference>
<dbReference type="Gene3D" id="3.10.20.90">
    <property type="entry name" value="Phosphatidylinositol 3-kinase Catalytic Subunit, Chain A, domain 1"/>
    <property type="match status" value="1"/>
</dbReference>
<evidence type="ECO:0000259" key="12">
    <source>
        <dbReference type="PROSITE" id="PS51745"/>
    </source>
</evidence>
<keyword evidence="4 9" id="KW-0805">Transcription regulation</keyword>
<dbReference type="FunFam" id="2.40.330.10:FF:000001">
    <property type="entry name" value="Auxin response factor"/>
    <property type="match status" value="1"/>
</dbReference>
<keyword evidence="15" id="KW-1185">Reference proteome</keyword>
<dbReference type="GO" id="GO:0009733">
    <property type="term" value="P:response to auxin"/>
    <property type="evidence" value="ECO:0000318"/>
    <property type="project" value="GO_Central"/>
</dbReference>
<dbReference type="Gene3D" id="2.30.30.1040">
    <property type="match status" value="1"/>
</dbReference>
<dbReference type="GeneID" id="100382863"/>
<evidence type="ECO:0000256" key="10">
    <source>
        <dbReference type="SAM" id="MobiDB-lite"/>
    </source>
</evidence>
<accession>A0A1D6JHT6</accession>
<dbReference type="GO" id="GO:0006355">
    <property type="term" value="P:regulation of DNA-templated transcription"/>
    <property type="evidence" value="ECO:0000318"/>
    <property type="project" value="GO_Central"/>
</dbReference>
<feature type="region of interest" description="Disordered" evidence="10">
    <location>
        <begin position="509"/>
        <end position="544"/>
    </location>
</feature>
<dbReference type="AlphaFoldDB" id="A0A1D6JHT6"/>
<dbReference type="EnsemblPlants" id="Zm00001eb433460_T002">
    <property type="protein sequence ID" value="Zm00001eb433460_P002"/>
    <property type="gene ID" value="Zm00001eb433460"/>
</dbReference>
<evidence type="ECO:0000256" key="3">
    <source>
        <dbReference type="ARBA" id="ARBA00007853"/>
    </source>
</evidence>
<name>A0A1D6JHT6_MAIZE</name>
<evidence type="ECO:0000256" key="5">
    <source>
        <dbReference type="ARBA" id="ARBA00023125"/>
    </source>
</evidence>
<dbReference type="FunFam" id="2.30.30.1040:FF:000001">
    <property type="entry name" value="Auxin response factor"/>
    <property type="match status" value="1"/>
</dbReference>
<dbReference type="InterPro" id="IPR053793">
    <property type="entry name" value="PB1-like"/>
</dbReference>
<organism evidence="14 15">
    <name type="scientific">Zea mays</name>
    <name type="common">Maize</name>
    <dbReference type="NCBI Taxonomy" id="4577"/>
    <lineage>
        <taxon>Eukaryota</taxon>
        <taxon>Viridiplantae</taxon>
        <taxon>Streptophyta</taxon>
        <taxon>Embryophyta</taxon>
        <taxon>Tracheophyta</taxon>
        <taxon>Spermatophyta</taxon>
        <taxon>Magnoliopsida</taxon>
        <taxon>Liliopsida</taxon>
        <taxon>Poales</taxon>
        <taxon>Poaceae</taxon>
        <taxon>PACMAD clade</taxon>
        <taxon>Panicoideae</taxon>
        <taxon>Andropogonodae</taxon>
        <taxon>Andropogoneae</taxon>
        <taxon>Tripsacinae</taxon>
        <taxon>Zea</taxon>
    </lineage>
</organism>
<dbReference type="OrthoDB" id="2016915at2759"/>
<evidence type="ECO:0000259" key="11">
    <source>
        <dbReference type="PROSITE" id="PS50863"/>
    </source>
</evidence>
<dbReference type="InterPro" id="IPR015300">
    <property type="entry name" value="DNA-bd_pseudobarrel_sf"/>
</dbReference>
<dbReference type="Gramene" id="Zm00001eb433460_T002">
    <property type="protein sequence ID" value="Zm00001eb433460_P002"/>
    <property type="gene ID" value="Zm00001eb433460"/>
</dbReference>
<dbReference type="GO" id="GO:0009734">
    <property type="term" value="P:auxin-activated signaling pathway"/>
    <property type="evidence" value="ECO:0007669"/>
    <property type="project" value="UniProtKB-KW"/>
</dbReference>
<reference evidence="15" key="1">
    <citation type="journal article" date="2009" name="Science">
        <title>The B73 maize genome: complexity, diversity, and dynamics.</title>
        <authorList>
            <person name="Schnable P.S."/>
            <person name="Ware D."/>
            <person name="Fulton R.S."/>
            <person name="Stein J.C."/>
            <person name="Wei F."/>
            <person name="Pasternak S."/>
            <person name="Liang C."/>
            <person name="Zhang J."/>
            <person name="Fulton L."/>
            <person name="Graves T.A."/>
            <person name="Minx P."/>
            <person name="Reily A.D."/>
            <person name="Courtney L."/>
            <person name="Kruchowski S.S."/>
            <person name="Tomlinson C."/>
            <person name="Strong C."/>
            <person name="Delehaunty K."/>
            <person name="Fronick C."/>
            <person name="Courtney B."/>
            <person name="Rock S.M."/>
            <person name="Belter E."/>
            <person name="Du F."/>
            <person name="Kim K."/>
            <person name="Abbott R.M."/>
            <person name="Cotton M."/>
            <person name="Levy A."/>
            <person name="Marchetto P."/>
            <person name="Ochoa K."/>
            <person name="Jackson S.M."/>
            <person name="Gillam B."/>
            <person name="Chen W."/>
            <person name="Yan L."/>
            <person name="Higginbotham J."/>
            <person name="Cardenas M."/>
            <person name="Waligorski J."/>
            <person name="Applebaum E."/>
            <person name="Phelps L."/>
            <person name="Falcone J."/>
            <person name="Kanchi K."/>
            <person name="Thane T."/>
            <person name="Scimone A."/>
            <person name="Thane N."/>
            <person name="Henke J."/>
            <person name="Wang T."/>
            <person name="Ruppert J."/>
            <person name="Shah N."/>
            <person name="Rotter K."/>
            <person name="Hodges J."/>
            <person name="Ingenthron E."/>
            <person name="Cordes M."/>
            <person name="Kohlberg S."/>
            <person name="Sgro J."/>
            <person name="Delgado B."/>
            <person name="Mead K."/>
            <person name="Chinwalla A."/>
            <person name="Leonard S."/>
            <person name="Crouse K."/>
            <person name="Collura K."/>
            <person name="Kudrna D."/>
            <person name="Currie J."/>
            <person name="He R."/>
            <person name="Angelova A."/>
            <person name="Rajasekar S."/>
            <person name="Mueller T."/>
            <person name="Lomeli R."/>
            <person name="Scara G."/>
            <person name="Ko A."/>
            <person name="Delaney K."/>
            <person name="Wissotski M."/>
            <person name="Lopez G."/>
            <person name="Campos D."/>
            <person name="Braidotti M."/>
            <person name="Ashley E."/>
            <person name="Golser W."/>
            <person name="Kim H."/>
            <person name="Lee S."/>
            <person name="Lin J."/>
            <person name="Dujmic Z."/>
            <person name="Kim W."/>
            <person name="Talag J."/>
            <person name="Zuccolo A."/>
            <person name="Fan C."/>
            <person name="Sebastian A."/>
            <person name="Kramer M."/>
            <person name="Spiegel L."/>
            <person name="Nascimento L."/>
            <person name="Zutavern T."/>
            <person name="Miller B."/>
            <person name="Ambroise C."/>
            <person name="Muller S."/>
            <person name="Spooner W."/>
            <person name="Narechania A."/>
            <person name="Ren L."/>
            <person name="Wei S."/>
            <person name="Kumari S."/>
            <person name="Faga B."/>
            <person name="Levy M.J."/>
            <person name="McMahan L."/>
            <person name="Van Buren P."/>
            <person name="Vaughn M.W."/>
            <person name="Ying K."/>
            <person name="Yeh C.-T."/>
            <person name="Emrich S.J."/>
            <person name="Jia Y."/>
            <person name="Kalyanaraman A."/>
            <person name="Hsia A.-P."/>
            <person name="Barbazuk W.B."/>
            <person name="Baucom R.S."/>
            <person name="Brutnell T.P."/>
            <person name="Carpita N.C."/>
            <person name="Chaparro C."/>
            <person name="Chia J.-M."/>
            <person name="Deragon J.-M."/>
            <person name="Estill J.C."/>
            <person name="Fu Y."/>
            <person name="Jeddeloh J.A."/>
            <person name="Han Y."/>
            <person name="Lee H."/>
            <person name="Li P."/>
            <person name="Lisch D.R."/>
            <person name="Liu S."/>
            <person name="Liu Z."/>
            <person name="Nagel D.H."/>
            <person name="McCann M.C."/>
            <person name="SanMiguel P."/>
            <person name="Myers A.M."/>
            <person name="Nettleton D."/>
            <person name="Nguyen J."/>
            <person name="Penning B.W."/>
            <person name="Ponnala L."/>
            <person name="Schneider K.L."/>
            <person name="Schwartz D.C."/>
            <person name="Sharma A."/>
            <person name="Soderlund C."/>
            <person name="Springer N.M."/>
            <person name="Sun Q."/>
            <person name="Wang H."/>
            <person name="Waterman M."/>
            <person name="Westerman R."/>
            <person name="Wolfgruber T.K."/>
            <person name="Yang L."/>
            <person name="Yu Y."/>
            <person name="Zhang L."/>
            <person name="Zhou S."/>
            <person name="Zhu Q."/>
            <person name="Bennetzen J.L."/>
            <person name="Dawe R.K."/>
            <person name="Jiang J."/>
            <person name="Jiang N."/>
            <person name="Presting G.G."/>
            <person name="Wessler S.R."/>
            <person name="Aluru S."/>
            <person name="Martienssen R.A."/>
            <person name="Clifton S.W."/>
            <person name="McCombie W.R."/>
            <person name="Wing R.A."/>
            <person name="Wilson R.K."/>
        </authorList>
    </citation>
    <scope>NUCLEOTIDE SEQUENCE [LARGE SCALE GENOMIC DNA]</scope>
    <source>
        <strain evidence="15">cv. B73</strain>
    </source>
</reference>
<keyword evidence="7 9" id="KW-0539">Nucleus</keyword>
<dbReference type="SUPFAM" id="SSF54277">
    <property type="entry name" value="CAD &amp; PB1 domains"/>
    <property type="match status" value="1"/>
</dbReference>
<dbReference type="RefSeq" id="NP_001348616.1">
    <property type="nucleotide sequence ID" value="NM_001361687.1"/>
</dbReference>
<dbReference type="InterPro" id="IPR044835">
    <property type="entry name" value="ARF_plant"/>
</dbReference>
<dbReference type="Pfam" id="PF02362">
    <property type="entry name" value="B3"/>
    <property type="match status" value="1"/>
</dbReference>
<dbReference type="PROSITE" id="PS50863">
    <property type="entry name" value="B3"/>
    <property type="match status" value="1"/>
</dbReference>
<dbReference type="Gene3D" id="2.40.330.10">
    <property type="entry name" value="DNA-binding pseudobarrel domain"/>
    <property type="match status" value="1"/>
</dbReference>
<comment type="function">
    <text evidence="1 9">Auxin response factors (ARFs) are transcriptional factors that bind specifically to the DNA sequence 5'-TGTCTC-3' found in the auxin-responsive promoter elements (AuxREs).</text>
</comment>
<dbReference type="SMART" id="SM01019">
    <property type="entry name" value="B3"/>
    <property type="match status" value="1"/>
</dbReference>
<dbReference type="EnsemblPlants" id="Zm00001eb433460_T003">
    <property type="protein sequence ID" value="Zm00001eb433460_P003"/>
    <property type="gene ID" value="Zm00001eb433460"/>
</dbReference>
<keyword evidence="16" id="KW-1267">Proteomics identification</keyword>
<proteinExistence type="evidence at protein level"/>
<dbReference type="PANTHER" id="PTHR31384">
    <property type="entry name" value="AUXIN RESPONSE FACTOR 4-RELATED"/>
    <property type="match status" value="1"/>
</dbReference>
<dbReference type="EMBL" id="CM000786">
    <property type="protein sequence ID" value="AQK47171.1"/>
    <property type="molecule type" value="Genomic_DNA"/>
</dbReference>
<evidence type="ECO:0000256" key="2">
    <source>
        <dbReference type="ARBA" id="ARBA00004123"/>
    </source>
</evidence>
<reference evidence="13" key="2">
    <citation type="submission" date="2015-12" db="EMBL/GenBank/DDBJ databases">
        <title>Update maize B73 reference genome by single molecule sequencing technologies.</title>
        <authorList>
            <consortium name="Maize Genome Sequencing Project"/>
            <person name="Ware D."/>
        </authorList>
    </citation>
    <scope>NUCLEOTIDE SEQUENCE</scope>
    <source>
        <tissue evidence="13">Seedling</tissue>
    </source>
</reference>
<comment type="subunit">
    <text evidence="9">Homodimers and heterodimers.</text>
</comment>
<dbReference type="PROSITE" id="PS51745">
    <property type="entry name" value="PB1"/>
    <property type="match status" value="1"/>
</dbReference>
<evidence type="ECO:0000313" key="15">
    <source>
        <dbReference type="Proteomes" id="UP000007305"/>
    </source>
</evidence>